<proteinExistence type="predicted"/>
<sequence length="294" mass="34793">MKASPLFLYKLIGRLPLPILYGFATFCTILFYYLIPYRKKVIQGNMKKSFPTLSDKELGKLTYRFYGYLTDQLVEFFKGVSISKEEMLDRFEIKNEDIVTDFIKKGIPVILVAGHQGNWEWAIHRLALSKNPHDVIYQKLNNPTFNEFTKQVRARFGHVVLLEKRESVLLTRERKDIPRVICLAADQAPQKPESAYWTTFLHQDTAFFTGMERFARDYQYPVVFAELIRKKRGKYTMTYELLANVPFDELAPGEIIERFARRLEKSINAYPEQYLWSHRRWKHTKPDKLSLKWS</sequence>
<dbReference type="OrthoDB" id="9801955at2"/>
<evidence type="ECO:0000256" key="1">
    <source>
        <dbReference type="ARBA" id="ARBA00004533"/>
    </source>
</evidence>
<dbReference type="Proteomes" id="UP000293583">
    <property type="component" value="Unassembled WGS sequence"/>
</dbReference>
<gene>
    <name evidence="8" type="ORF">EWU20_07165</name>
</gene>
<evidence type="ECO:0000256" key="7">
    <source>
        <dbReference type="SAM" id="Phobius"/>
    </source>
</evidence>
<keyword evidence="3" id="KW-0997">Cell inner membrane</keyword>
<dbReference type="EMBL" id="SEWY01000003">
    <property type="protein sequence ID" value="TBH73148.1"/>
    <property type="molecule type" value="Genomic_DNA"/>
</dbReference>
<evidence type="ECO:0000313" key="9">
    <source>
        <dbReference type="Proteomes" id="UP000293583"/>
    </source>
</evidence>
<evidence type="ECO:0000256" key="3">
    <source>
        <dbReference type="ARBA" id="ARBA00022519"/>
    </source>
</evidence>
<dbReference type="GO" id="GO:0005886">
    <property type="term" value="C:plasma membrane"/>
    <property type="evidence" value="ECO:0007669"/>
    <property type="project" value="UniProtKB-SubCell"/>
</dbReference>
<accession>A0A4Q9BDG5</accession>
<keyword evidence="7" id="KW-0812">Transmembrane</keyword>
<keyword evidence="4 8" id="KW-0808">Transferase</keyword>
<dbReference type="RefSeq" id="WP_130923281.1">
    <property type="nucleotide sequence ID" value="NZ_JAANOL010000001.1"/>
</dbReference>
<dbReference type="Pfam" id="PF03279">
    <property type="entry name" value="Lip_A_acyltrans"/>
    <property type="match status" value="1"/>
</dbReference>
<evidence type="ECO:0000313" key="8">
    <source>
        <dbReference type="EMBL" id="TBH73148.1"/>
    </source>
</evidence>
<feature type="transmembrane region" description="Helical" evidence="7">
    <location>
        <begin position="15"/>
        <end position="35"/>
    </location>
</feature>
<evidence type="ECO:0000256" key="4">
    <source>
        <dbReference type="ARBA" id="ARBA00022679"/>
    </source>
</evidence>
<evidence type="ECO:0000256" key="2">
    <source>
        <dbReference type="ARBA" id="ARBA00022475"/>
    </source>
</evidence>
<comment type="caution">
    <text evidence="8">The sequence shown here is derived from an EMBL/GenBank/DDBJ whole genome shotgun (WGS) entry which is preliminary data.</text>
</comment>
<evidence type="ECO:0000256" key="6">
    <source>
        <dbReference type="ARBA" id="ARBA00023315"/>
    </source>
</evidence>
<dbReference type="GO" id="GO:0009247">
    <property type="term" value="P:glycolipid biosynthetic process"/>
    <property type="evidence" value="ECO:0007669"/>
    <property type="project" value="UniProtKB-ARBA"/>
</dbReference>
<dbReference type="PANTHER" id="PTHR30606">
    <property type="entry name" value="LIPID A BIOSYNTHESIS LAUROYL ACYLTRANSFERASE"/>
    <property type="match status" value="1"/>
</dbReference>
<keyword evidence="9" id="KW-1185">Reference proteome</keyword>
<protein>
    <submittedName>
        <fullName evidence="8">Lipid A biosynthesis acyltransferase</fullName>
    </submittedName>
</protein>
<name>A0A4Q9BDG5_9BACT</name>
<dbReference type="InterPro" id="IPR004960">
    <property type="entry name" value="LipA_acyltrans"/>
</dbReference>
<keyword evidence="6 8" id="KW-0012">Acyltransferase</keyword>
<keyword evidence="2" id="KW-1003">Cell membrane</keyword>
<evidence type="ECO:0000256" key="5">
    <source>
        <dbReference type="ARBA" id="ARBA00023136"/>
    </source>
</evidence>
<dbReference type="GO" id="GO:0016746">
    <property type="term" value="F:acyltransferase activity"/>
    <property type="evidence" value="ECO:0007669"/>
    <property type="project" value="UniProtKB-KW"/>
</dbReference>
<organism evidence="8 9">
    <name type="scientific">Aquirufa antheringensis</name>
    <dbReference type="NCBI Taxonomy" id="2516559"/>
    <lineage>
        <taxon>Bacteria</taxon>
        <taxon>Pseudomonadati</taxon>
        <taxon>Bacteroidota</taxon>
        <taxon>Cytophagia</taxon>
        <taxon>Cytophagales</taxon>
        <taxon>Flectobacillaceae</taxon>
        <taxon>Aquirufa</taxon>
    </lineage>
</organism>
<keyword evidence="7" id="KW-1133">Transmembrane helix</keyword>
<dbReference type="PANTHER" id="PTHR30606:SF10">
    <property type="entry name" value="PHOSPHATIDYLINOSITOL MANNOSIDE ACYLTRANSFERASE"/>
    <property type="match status" value="1"/>
</dbReference>
<reference evidence="8 9" key="1">
    <citation type="submission" date="2019-02" db="EMBL/GenBank/DDBJ databases">
        <title>Genome of a new Bacteroidetes strain.</title>
        <authorList>
            <person name="Pitt A."/>
        </authorList>
    </citation>
    <scope>NUCLEOTIDE SEQUENCE [LARGE SCALE GENOMIC DNA]</scope>
    <source>
        <strain evidence="8 9">103A-SOEBACH</strain>
    </source>
</reference>
<dbReference type="CDD" id="cd07984">
    <property type="entry name" value="LPLAT_LABLAT-like"/>
    <property type="match status" value="1"/>
</dbReference>
<comment type="subcellular location">
    <subcellularLocation>
        <location evidence="1">Cell inner membrane</location>
    </subcellularLocation>
</comment>
<dbReference type="AlphaFoldDB" id="A0A4Q9BDG5"/>
<keyword evidence="5 7" id="KW-0472">Membrane</keyword>